<name>A0A8A1MPK8_AJECA</name>
<dbReference type="AlphaFoldDB" id="A0A8A1MPK8"/>
<evidence type="ECO:0000259" key="1">
    <source>
        <dbReference type="Pfam" id="PF01636"/>
    </source>
</evidence>
<dbReference type="EMBL" id="CP069115">
    <property type="protein sequence ID" value="QSS66007.1"/>
    <property type="molecule type" value="Genomic_DNA"/>
</dbReference>
<gene>
    <name evidence="2" type="ORF">I7I51_06858</name>
</gene>
<dbReference type="InterPro" id="IPR002575">
    <property type="entry name" value="Aminoglycoside_PTrfase"/>
</dbReference>
<protein>
    <recommendedName>
        <fullName evidence="1">Aminoglycoside phosphotransferase domain-containing protein</fullName>
    </recommendedName>
</protein>
<sequence length="117" mass="14103">MIKKYKFNNGSLAKAEFYMQCLPPILRDHPPTFTHGDFQRKNIVMRLTGDTKDEFGLVLLDWEFAGWYPSYWEYSRAIQACGRWDDDWCLQINEIFSPEIYPNEWAWMHMLLVELWS</sequence>
<organism evidence="2 3">
    <name type="scientific">Ajellomyces capsulatus</name>
    <name type="common">Darling's disease fungus</name>
    <name type="synonym">Histoplasma capsulatum</name>
    <dbReference type="NCBI Taxonomy" id="5037"/>
    <lineage>
        <taxon>Eukaryota</taxon>
        <taxon>Fungi</taxon>
        <taxon>Dikarya</taxon>
        <taxon>Ascomycota</taxon>
        <taxon>Pezizomycotina</taxon>
        <taxon>Eurotiomycetes</taxon>
        <taxon>Eurotiomycetidae</taxon>
        <taxon>Onygenales</taxon>
        <taxon>Ajellomycetaceae</taxon>
        <taxon>Histoplasma</taxon>
    </lineage>
</organism>
<proteinExistence type="predicted"/>
<dbReference type="SUPFAM" id="SSF56112">
    <property type="entry name" value="Protein kinase-like (PK-like)"/>
    <property type="match status" value="1"/>
</dbReference>
<dbReference type="Pfam" id="PF01636">
    <property type="entry name" value="APH"/>
    <property type="match status" value="1"/>
</dbReference>
<evidence type="ECO:0000313" key="2">
    <source>
        <dbReference type="EMBL" id="QSS66007.1"/>
    </source>
</evidence>
<evidence type="ECO:0000313" key="3">
    <source>
        <dbReference type="Proteomes" id="UP000663671"/>
    </source>
</evidence>
<dbReference type="InterPro" id="IPR011009">
    <property type="entry name" value="Kinase-like_dom_sf"/>
</dbReference>
<feature type="domain" description="Aminoglycoside phosphotransferase" evidence="1">
    <location>
        <begin position="15"/>
        <end position="91"/>
    </location>
</feature>
<accession>A0A8A1MPK8</accession>
<dbReference type="Gene3D" id="3.90.1200.10">
    <property type="match status" value="1"/>
</dbReference>
<reference evidence="2" key="1">
    <citation type="submission" date="2021-01" db="EMBL/GenBank/DDBJ databases">
        <title>Chromosome-level genome assembly of a human fungal pathogen reveals clustering of transcriptionally co-regulated genes.</title>
        <authorList>
            <person name="Voorhies M."/>
            <person name="Cohen S."/>
            <person name="Shea T.P."/>
            <person name="Petrus S."/>
            <person name="Munoz J.F."/>
            <person name="Poplawski S."/>
            <person name="Goldman W.E."/>
            <person name="Michael T."/>
            <person name="Cuomo C.A."/>
            <person name="Sil A."/>
            <person name="Beyhan S."/>
        </authorList>
    </citation>
    <scope>NUCLEOTIDE SEQUENCE</scope>
    <source>
        <strain evidence="2">WU24</strain>
    </source>
</reference>
<dbReference type="Proteomes" id="UP000663671">
    <property type="component" value="Chromosome 3"/>
</dbReference>
<dbReference type="VEuPathDB" id="FungiDB:I7I51_06858"/>
<dbReference type="OrthoDB" id="4177236at2759"/>